<dbReference type="InterPro" id="IPR001387">
    <property type="entry name" value="Cro/C1-type_HTH"/>
</dbReference>
<evidence type="ECO:0000259" key="2">
    <source>
        <dbReference type="PROSITE" id="PS50943"/>
    </source>
</evidence>
<dbReference type="Gene3D" id="1.10.260.40">
    <property type="entry name" value="lambda repressor-like DNA-binding domains"/>
    <property type="match status" value="1"/>
</dbReference>
<sequence>MIKNEKQYEYSKECAKKFEYSIAIVEQDEAWKQRDLDSWQLDIDVKKSHLIALQEEIAEYEKLIHCEQRQSIKIPVENFNKLPDVLIKARIAAKMSQKELAEILGFEEQRIKECEDKDYQCASFSEILEVSAALGVEFDNAFILVNFEEIEEGKKSAQKWRKWRELRMNLKSQAS</sequence>
<dbReference type="SUPFAM" id="SSF47413">
    <property type="entry name" value="lambda repressor-like DNA-binding domains"/>
    <property type="match status" value="1"/>
</dbReference>
<keyword evidence="1" id="KW-0175">Coiled coil</keyword>
<evidence type="ECO:0000313" key="4">
    <source>
        <dbReference type="Proteomes" id="UP000076925"/>
    </source>
</evidence>
<evidence type="ECO:0000256" key="1">
    <source>
        <dbReference type="SAM" id="Coils"/>
    </source>
</evidence>
<proteinExistence type="predicted"/>
<gene>
    <name evidence="3" type="ORF">WA1_08710</name>
</gene>
<dbReference type="InterPro" id="IPR010982">
    <property type="entry name" value="Lambda_DNA-bd_dom_sf"/>
</dbReference>
<organism evidence="3 4">
    <name type="scientific">Scytonema hofmannii PCC 7110</name>
    <dbReference type="NCBI Taxonomy" id="128403"/>
    <lineage>
        <taxon>Bacteria</taxon>
        <taxon>Bacillati</taxon>
        <taxon>Cyanobacteriota</taxon>
        <taxon>Cyanophyceae</taxon>
        <taxon>Nostocales</taxon>
        <taxon>Scytonemataceae</taxon>
        <taxon>Scytonema</taxon>
    </lineage>
</organism>
<accession>A0A139WS26</accession>
<feature type="domain" description="HTH cro/C1-type" evidence="2">
    <location>
        <begin position="86"/>
        <end position="141"/>
    </location>
</feature>
<dbReference type="EMBL" id="ANNX02000052">
    <property type="protein sequence ID" value="KYC35229.1"/>
    <property type="molecule type" value="Genomic_DNA"/>
</dbReference>
<dbReference type="STRING" id="128403.WA1_08710"/>
<feature type="coiled-coil region" evidence="1">
    <location>
        <begin position="43"/>
        <end position="70"/>
    </location>
</feature>
<comment type="caution">
    <text evidence="3">The sequence shown here is derived from an EMBL/GenBank/DDBJ whole genome shotgun (WGS) entry which is preliminary data.</text>
</comment>
<name>A0A139WS26_9CYAN</name>
<reference evidence="3 4" key="1">
    <citation type="journal article" date="2013" name="Genome Biol. Evol.">
        <title>Genomes of Stigonematalean cyanobacteria (subsection V) and the evolution of oxygenic photosynthesis from prokaryotes to plastids.</title>
        <authorList>
            <person name="Dagan T."/>
            <person name="Roettger M."/>
            <person name="Stucken K."/>
            <person name="Landan G."/>
            <person name="Koch R."/>
            <person name="Major P."/>
            <person name="Gould S.B."/>
            <person name="Goremykin V.V."/>
            <person name="Rippka R."/>
            <person name="Tandeau de Marsac N."/>
            <person name="Gugger M."/>
            <person name="Lockhart P.J."/>
            <person name="Allen J.F."/>
            <person name="Brune I."/>
            <person name="Maus I."/>
            <person name="Puhler A."/>
            <person name="Martin W.F."/>
        </authorList>
    </citation>
    <scope>NUCLEOTIDE SEQUENCE [LARGE SCALE GENOMIC DNA]</scope>
    <source>
        <strain evidence="3 4">PCC 7110</strain>
    </source>
</reference>
<keyword evidence="3" id="KW-0238">DNA-binding</keyword>
<keyword evidence="4" id="KW-1185">Reference proteome</keyword>
<evidence type="ECO:0000313" key="3">
    <source>
        <dbReference type="EMBL" id="KYC35229.1"/>
    </source>
</evidence>
<dbReference type="GO" id="GO:0003677">
    <property type="term" value="F:DNA binding"/>
    <property type="evidence" value="ECO:0007669"/>
    <property type="project" value="UniProtKB-KW"/>
</dbReference>
<dbReference type="OrthoDB" id="458956at2"/>
<dbReference type="AlphaFoldDB" id="A0A139WS26"/>
<dbReference type="RefSeq" id="WP_017745453.1">
    <property type="nucleotide sequence ID" value="NZ_KQ976354.1"/>
</dbReference>
<dbReference type="Proteomes" id="UP000076925">
    <property type="component" value="Unassembled WGS sequence"/>
</dbReference>
<dbReference type="CDD" id="cd00093">
    <property type="entry name" value="HTH_XRE"/>
    <property type="match status" value="1"/>
</dbReference>
<protein>
    <submittedName>
        <fullName evidence="3">DNA-binding protein</fullName>
    </submittedName>
</protein>
<dbReference type="PROSITE" id="PS50943">
    <property type="entry name" value="HTH_CROC1"/>
    <property type="match status" value="1"/>
</dbReference>